<feature type="signal peptide" evidence="1">
    <location>
        <begin position="1"/>
        <end position="25"/>
    </location>
</feature>
<evidence type="ECO:0000256" key="1">
    <source>
        <dbReference type="SAM" id="SignalP"/>
    </source>
</evidence>
<keyword evidence="1" id="KW-0732">Signal</keyword>
<reference evidence="3 4" key="1">
    <citation type="submission" date="2020-04" db="EMBL/GenBank/DDBJ databases">
        <title>Vibrio sp. SM6, a novel species isolated from seawater.</title>
        <authorList>
            <person name="Wang X."/>
        </authorList>
    </citation>
    <scope>NUCLEOTIDE SEQUENCE [LARGE SCALE GENOMIC DNA]</scope>
    <source>
        <strain evidence="3 4">SM6</strain>
    </source>
</reference>
<evidence type="ECO:0000313" key="4">
    <source>
        <dbReference type="Proteomes" id="UP000535589"/>
    </source>
</evidence>
<dbReference type="InterPro" id="IPR007055">
    <property type="entry name" value="BON_dom"/>
</dbReference>
<dbReference type="PANTHER" id="PTHR34606">
    <property type="entry name" value="BON DOMAIN-CONTAINING PROTEIN"/>
    <property type="match status" value="1"/>
</dbReference>
<feature type="chain" id="PRO_5030613369" evidence="1">
    <location>
        <begin position="26"/>
        <end position="191"/>
    </location>
</feature>
<feature type="domain" description="BON" evidence="2">
    <location>
        <begin position="120"/>
        <end position="187"/>
    </location>
</feature>
<keyword evidence="4" id="KW-1185">Reference proteome</keyword>
<accession>A0A7X8YG48</accession>
<name>A0A7X8YG48_9VIBR</name>
<dbReference type="AlphaFoldDB" id="A0A7X8YG48"/>
<dbReference type="EMBL" id="JABAIK010000004">
    <property type="protein sequence ID" value="NLS12309.1"/>
    <property type="molecule type" value="Genomic_DNA"/>
</dbReference>
<sequence length="191" mass="21192">MLRWLGIAIALFHLTGCAGLMFAGAATTVNYVTDPRSTEQIWLDKNIEFEVAAMGNKAPYKDKIRLLASSFNGQVVMIGQIPTTANGQAIERAIRELKGVKSVHNRTQQKPPLDLATISEDTWITAKVKSRLLTENELNGIKVRVFTEDGQVFLFGYVTRAQGDKATEVARHISGVKEVIRAFQYPDTQVQ</sequence>
<organism evidence="3 4">
    <name type="scientific">Vibrio agarilyticus</name>
    <dbReference type="NCBI Taxonomy" id="2726741"/>
    <lineage>
        <taxon>Bacteria</taxon>
        <taxon>Pseudomonadati</taxon>
        <taxon>Pseudomonadota</taxon>
        <taxon>Gammaproteobacteria</taxon>
        <taxon>Vibrionales</taxon>
        <taxon>Vibrionaceae</taxon>
        <taxon>Vibrio</taxon>
    </lineage>
</organism>
<feature type="domain" description="BON" evidence="2">
    <location>
        <begin position="43"/>
        <end position="111"/>
    </location>
</feature>
<dbReference type="Gene3D" id="3.30.1340.30">
    <property type="match status" value="2"/>
</dbReference>
<dbReference type="PROSITE" id="PS50914">
    <property type="entry name" value="BON"/>
    <property type="match status" value="2"/>
</dbReference>
<dbReference type="Pfam" id="PF04972">
    <property type="entry name" value="BON"/>
    <property type="match status" value="2"/>
</dbReference>
<dbReference type="PANTHER" id="PTHR34606:SF4">
    <property type="entry name" value="OUTER MEMBRANE LIPOPROTEIN DOLP"/>
    <property type="match status" value="1"/>
</dbReference>
<dbReference type="Proteomes" id="UP000535589">
    <property type="component" value="Unassembled WGS sequence"/>
</dbReference>
<dbReference type="InterPro" id="IPR051686">
    <property type="entry name" value="Lipoprotein_DolP"/>
</dbReference>
<dbReference type="RefSeq" id="WP_168835417.1">
    <property type="nucleotide sequence ID" value="NZ_JABAIK010000004.1"/>
</dbReference>
<proteinExistence type="predicted"/>
<comment type="caution">
    <text evidence="3">The sequence shown here is derived from an EMBL/GenBank/DDBJ whole genome shotgun (WGS) entry which is preliminary data.</text>
</comment>
<gene>
    <name evidence="3" type="ORF">HGP28_05285</name>
</gene>
<protein>
    <submittedName>
        <fullName evidence="3">BON domain-containing protein</fullName>
    </submittedName>
</protein>
<evidence type="ECO:0000313" key="3">
    <source>
        <dbReference type="EMBL" id="NLS12309.1"/>
    </source>
</evidence>
<evidence type="ECO:0000259" key="2">
    <source>
        <dbReference type="PROSITE" id="PS50914"/>
    </source>
</evidence>